<dbReference type="RefSeq" id="XP_069196432.1">
    <property type="nucleotide sequence ID" value="XM_069341558.1"/>
</dbReference>
<gene>
    <name evidence="4" type="ORF">AAFC00_000219</name>
</gene>
<comment type="caution">
    <text evidence="4">The sequence shown here is derived from an EMBL/GenBank/DDBJ whole genome shotgun (WGS) entry which is preliminary data.</text>
</comment>
<feature type="signal peptide" evidence="1">
    <location>
        <begin position="1"/>
        <end position="16"/>
    </location>
</feature>
<feature type="domain" description="PhoD-like phosphatase metallophosphatase" evidence="2">
    <location>
        <begin position="188"/>
        <end position="557"/>
    </location>
</feature>
<evidence type="ECO:0000313" key="5">
    <source>
        <dbReference type="Proteomes" id="UP001562354"/>
    </source>
</evidence>
<dbReference type="InterPro" id="IPR018946">
    <property type="entry name" value="PhoD-like_MPP"/>
</dbReference>
<proteinExistence type="predicted"/>
<protein>
    <recommendedName>
        <fullName evidence="6">Alkaline phosphatase</fullName>
    </recommendedName>
</protein>
<dbReference type="InterPro" id="IPR032093">
    <property type="entry name" value="PhoD_N"/>
</dbReference>
<dbReference type="PANTHER" id="PTHR43606:SF7">
    <property type="entry name" value="PHOSPHATASE, PUTATIVE (AFU_ORTHOLOGUE AFUA_6G08710)-RELATED"/>
    <property type="match status" value="1"/>
</dbReference>
<dbReference type="PANTHER" id="PTHR43606">
    <property type="entry name" value="PHOSPHATASE, PUTATIVE (AFU_ORTHOLOGUE AFUA_6G08710)-RELATED"/>
    <property type="match status" value="1"/>
</dbReference>
<organism evidence="4 5">
    <name type="scientific">Neodothiora populina</name>
    <dbReference type="NCBI Taxonomy" id="2781224"/>
    <lineage>
        <taxon>Eukaryota</taxon>
        <taxon>Fungi</taxon>
        <taxon>Dikarya</taxon>
        <taxon>Ascomycota</taxon>
        <taxon>Pezizomycotina</taxon>
        <taxon>Dothideomycetes</taxon>
        <taxon>Dothideomycetidae</taxon>
        <taxon>Dothideales</taxon>
        <taxon>Dothioraceae</taxon>
        <taxon>Neodothiora</taxon>
    </lineage>
</organism>
<evidence type="ECO:0000259" key="2">
    <source>
        <dbReference type="Pfam" id="PF09423"/>
    </source>
</evidence>
<dbReference type="CDD" id="cd07389">
    <property type="entry name" value="MPP_PhoD"/>
    <property type="match status" value="1"/>
</dbReference>
<name>A0ABR3P345_9PEZI</name>
<dbReference type="Proteomes" id="UP001562354">
    <property type="component" value="Unassembled WGS sequence"/>
</dbReference>
<dbReference type="Gene3D" id="3.60.21.70">
    <property type="entry name" value="PhoD-like phosphatase"/>
    <property type="match status" value="1"/>
</dbReference>
<dbReference type="SUPFAM" id="SSF56300">
    <property type="entry name" value="Metallo-dependent phosphatases"/>
    <property type="match status" value="1"/>
</dbReference>
<dbReference type="Pfam" id="PF09423">
    <property type="entry name" value="PhoD"/>
    <property type="match status" value="1"/>
</dbReference>
<accession>A0ABR3P345</accession>
<dbReference type="InterPro" id="IPR038607">
    <property type="entry name" value="PhoD-like_sf"/>
</dbReference>
<evidence type="ECO:0000256" key="1">
    <source>
        <dbReference type="SAM" id="SignalP"/>
    </source>
</evidence>
<keyword evidence="5" id="KW-1185">Reference proteome</keyword>
<keyword evidence="1" id="KW-0732">Signal</keyword>
<reference evidence="4 5" key="1">
    <citation type="submission" date="2024-07" db="EMBL/GenBank/DDBJ databases">
        <title>Draft sequence of the Neodothiora populina.</title>
        <authorList>
            <person name="Drown D.D."/>
            <person name="Schuette U.S."/>
            <person name="Buechlein A.B."/>
            <person name="Rusch D.R."/>
            <person name="Winton L.W."/>
            <person name="Adams G.A."/>
        </authorList>
    </citation>
    <scope>NUCLEOTIDE SEQUENCE [LARGE SCALE GENOMIC DNA]</scope>
    <source>
        <strain evidence="4 5">CPC 39397</strain>
    </source>
</reference>
<dbReference type="InterPro" id="IPR029052">
    <property type="entry name" value="Metallo-depent_PP-like"/>
</dbReference>
<feature type="domain" description="Phospholipase D N-terminal" evidence="3">
    <location>
        <begin position="60"/>
        <end position="175"/>
    </location>
</feature>
<evidence type="ECO:0000259" key="3">
    <source>
        <dbReference type="Pfam" id="PF16655"/>
    </source>
</evidence>
<dbReference type="EMBL" id="JBFMKM010000018">
    <property type="protein sequence ID" value="KAL1296750.1"/>
    <property type="molecule type" value="Genomic_DNA"/>
</dbReference>
<dbReference type="Pfam" id="PF16655">
    <property type="entry name" value="PhoD_N"/>
    <property type="match status" value="1"/>
</dbReference>
<evidence type="ECO:0000313" key="4">
    <source>
        <dbReference type="EMBL" id="KAL1296750.1"/>
    </source>
</evidence>
<dbReference type="GeneID" id="95973922"/>
<feature type="chain" id="PRO_5046972243" description="Alkaline phosphatase" evidence="1">
    <location>
        <begin position="17"/>
        <end position="631"/>
    </location>
</feature>
<evidence type="ECO:0008006" key="6">
    <source>
        <dbReference type="Google" id="ProtNLM"/>
    </source>
</evidence>
<dbReference type="InterPro" id="IPR052900">
    <property type="entry name" value="Phospholipid_Metab_Enz"/>
</dbReference>
<sequence>MLSLISVLFFSTVALAAWTKNINYRSPSEHHPGLGISVHKVNKRNVPGTEYTASQLNFTHGVASGDPYPDSVILWTRVAPMVGNVDDNTTVSGYVPLFGHGPAQNISTAPICVQFKVAKTPDFRDVESSGTAYTSSDIDYTVKVEAKGLTAFTRYYYQFNICNSNKTSPLGRTKTTPNVNDHTSSVGLAVYSCSNYPFGYFNPYGNPVRKDSVDYVIHLGDYIYEYAGDGDYGYGYSINRIPKPERIITTLYDYRERHATYRTDLDLLASHQNYPWIPVWDDHEVADNTWRDGSAELNNTEASFINDGGVSVDQRKMNAVRAYFEWMPIRQVEMDDNLRIWRSFSIGSLFDLIMLDTRQYDRSITDLYWNTDYIHSISNDAGRSMMGSRQENWFYNQLSASADRGAAWRIIGSQTVLSRINESVAYGNVNPLDYDAWDGYQANRNRTLSHLQSHNITNNIVLSGDSHASWVSDLVWLDHTSYNSTSGLATPNTNLGVEFAGSAVTSPCPYGQNITLVAANNVSDWLVAHNEELQWQDLYYRGYYELRISYDAVKAQYFGMPTVTTRNPYEISLANFTVNSGEGRLQRPVAGGRVESGSLKGGMVSGGNFTNNTETGVWFVPDPNQFNQEDL</sequence>
<dbReference type="Gene3D" id="2.60.40.380">
    <property type="entry name" value="Purple acid phosphatase-like, N-terminal"/>
    <property type="match status" value="1"/>
</dbReference>